<dbReference type="Gene3D" id="1.25.10.10">
    <property type="entry name" value="Leucine-rich Repeat Variant"/>
    <property type="match status" value="1"/>
</dbReference>
<protein>
    <submittedName>
        <fullName evidence="2">Uncharacterized protein</fullName>
    </submittedName>
</protein>
<feature type="repeat" description="HEAT" evidence="1">
    <location>
        <begin position="104"/>
        <end position="142"/>
    </location>
</feature>
<organism evidence="2 3">
    <name type="scientific">Exocentrus adspersus</name>
    <dbReference type="NCBI Taxonomy" id="1586481"/>
    <lineage>
        <taxon>Eukaryota</taxon>
        <taxon>Metazoa</taxon>
        <taxon>Ecdysozoa</taxon>
        <taxon>Arthropoda</taxon>
        <taxon>Hexapoda</taxon>
        <taxon>Insecta</taxon>
        <taxon>Pterygota</taxon>
        <taxon>Neoptera</taxon>
        <taxon>Endopterygota</taxon>
        <taxon>Coleoptera</taxon>
        <taxon>Polyphaga</taxon>
        <taxon>Cucujiformia</taxon>
        <taxon>Chrysomeloidea</taxon>
        <taxon>Cerambycidae</taxon>
        <taxon>Lamiinae</taxon>
        <taxon>Acanthocinini</taxon>
        <taxon>Exocentrus</taxon>
    </lineage>
</organism>
<keyword evidence="3" id="KW-1185">Reference proteome</keyword>
<dbReference type="Proteomes" id="UP001159042">
    <property type="component" value="Unassembled WGS sequence"/>
</dbReference>
<dbReference type="InterPro" id="IPR016024">
    <property type="entry name" value="ARM-type_fold"/>
</dbReference>
<dbReference type="InterPro" id="IPR011989">
    <property type="entry name" value="ARM-like"/>
</dbReference>
<dbReference type="PROSITE" id="PS50077">
    <property type="entry name" value="HEAT_REPEAT"/>
    <property type="match status" value="1"/>
</dbReference>
<evidence type="ECO:0000256" key="1">
    <source>
        <dbReference type="PROSITE-ProRule" id="PRU00103"/>
    </source>
</evidence>
<dbReference type="AlphaFoldDB" id="A0AAV8W418"/>
<reference evidence="2 3" key="1">
    <citation type="journal article" date="2023" name="Insect Mol. Biol.">
        <title>Genome sequencing provides insights into the evolution of gene families encoding plant cell wall-degrading enzymes in longhorned beetles.</title>
        <authorList>
            <person name="Shin N.R."/>
            <person name="Okamura Y."/>
            <person name="Kirsch R."/>
            <person name="Pauchet Y."/>
        </authorList>
    </citation>
    <scope>NUCLEOTIDE SEQUENCE [LARGE SCALE GENOMIC DNA]</scope>
    <source>
        <strain evidence="2">EAD_L_NR</strain>
    </source>
</reference>
<dbReference type="InterPro" id="IPR021133">
    <property type="entry name" value="HEAT_type_2"/>
</dbReference>
<comment type="caution">
    <text evidence="2">The sequence shown here is derived from an EMBL/GenBank/DDBJ whole genome shotgun (WGS) entry which is preliminary data.</text>
</comment>
<gene>
    <name evidence="2" type="ORF">NQ315_013655</name>
</gene>
<evidence type="ECO:0000313" key="3">
    <source>
        <dbReference type="Proteomes" id="UP001159042"/>
    </source>
</evidence>
<name>A0AAV8W418_9CUCU</name>
<sequence length="574" mass="66232">MGRHKKRLREDKAKVKLKQSKTKFLPKGLNVTKTDFKIKPIVLLEQLKEKDVGVPLSKRKLDAKELLNRVKHYNELVRYNACEELAEMIKIHYSELIDKWLSHIVLSISSLMQDRERKVRKSAAKVISTILQILKSDSSVDRTLTLNLGSKVTTVTWRLKVLTRLHAVLETIIRNHNIEDEVKKGEVFVDAESCRFIPLYKTSFSKALENSAIVFDSKKNTSLEANVLNRHIITLVPLLYEIWMEILPEKNIGKAVTEYTFLKEGAAAVLYCIMKTLYLLWKYVNSIESNVTSVRSVFLSNEGKKFMSHLLTNFPYCQAETKGSKKPSETSSLLESNPDPKCVAENLLICYMYCVLNLHHVPVKLKIEMEAITAYVNKCLLTKKYVNQNSMRYLILFLRTCLIENTLSWKRAGSDLKSILENTVTFYHYNIPNETCRLEVFDILASVVDISFLKNLQCYQNWLSSVPNLLCGSKVTDVLVKAMLNLSRKNINVFYKALQKMLPKILENLESLQIVVTDKHVANNEEVVKRNIVNIFYFVPCLDTALISNYILEHQQSTYGCYFKKMLSLRKRTF</sequence>
<accession>A0AAV8W418</accession>
<dbReference type="EMBL" id="JANEYG010000011">
    <property type="protein sequence ID" value="KAJ8921183.1"/>
    <property type="molecule type" value="Genomic_DNA"/>
</dbReference>
<proteinExistence type="predicted"/>
<dbReference type="SUPFAM" id="SSF48371">
    <property type="entry name" value="ARM repeat"/>
    <property type="match status" value="1"/>
</dbReference>
<evidence type="ECO:0000313" key="2">
    <source>
        <dbReference type="EMBL" id="KAJ8921183.1"/>
    </source>
</evidence>